<dbReference type="EMBL" id="CP005078">
    <property type="protein sequence ID" value="AGM26440.1"/>
    <property type="molecule type" value="Genomic_DNA"/>
</dbReference>
<dbReference type="PANTHER" id="PTHR10000:SF8">
    <property type="entry name" value="HAD SUPERFAMILY HYDROLASE-LIKE, TYPE 3"/>
    <property type="match status" value="1"/>
</dbReference>
<name>R4UJV7_9MOLU</name>
<accession>R4UJV7</accession>
<dbReference type="SFLD" id="SFLDS00003">
    <property type="entry name" value="Haloacid_Dehalogenase"/>
    <property type="match status" value="1"/>
</dbReference>
<sequence length="269" mass="30600">MSKAIFSDLDGTLLLDNHRFSKETKKIVSKTQKEGIHFVVTTGRLASDAIRQAKKLKAHKYNGFVLANNGASAFSFKTNSFIWMMVFSNSELETIFNFTYNKYKVHFFSNNSTYVYEFGENSYYWSKIMKTNYYIIKDVKEITEDITHASVIAPSSLTDQEAQDLIETLQKLLPQLDITQYNNRVFELSCKGISKGSALRFLSHHLGVEINNTYSFGDSYNDLELIRQAGVGIAVDNAIDELKKLAHQTVPSNQKNGPAKYIKEVILEK</sequence>
<dbReference type="InterPro" id="IPR023214">
    <property type="entry name" value="HAD_sf"/>
</dbReference>
<dbReference type="Pfam" id="PF08282">
    <property type="entry name" value="Hydrolase_3"/>
    <property type="match status" value="1"/>
</dbReference>
<dbReference type="Proteomes" id="UP000013963">
    <property type="component" value="Chromosome"/>
</dbReference>
<dbReference type="Gene3D" id="3.30.1240.10">
    <property type="match status" value="1"/>
</dbReference>
<dbReference type="GO" id="GO:0016791">
    <property type="term" value="F:phosphatase activity"/>
    <property type="evidence" value="ECO:0007669"/>
    <property type="project" value="TreeGrafter"/>
</dbReference>
<dbReference type="NCBIfam" id="TIGR01484">
    <property type="entry name" value="HAD-SF-IIB"/>
    <property type="match status" value="1"/>
</dbReference>
<dbReference type="STRING" id="1276229.SSYRP_v1c08510"/>
<dbReference type="PANTHER" id="PTHR10000">
    <property type="entry name" value="PHOSPHOSERINE PHOSPHATASE"/>
    <property type="match status" value="1"/>
</dbReference>
<dbReference type="HOGENOM" id="CLU_044146_3_1_14"/>
<dbReference type="SFLD" id="SFLDG01140">
    <property type="entry name" value="C2.B:_Phosphomannomutase_and_P"/>
    <property type="match status" value="1"/>
</dbReference>
<keyword evidence="2" id="KW-1185">Reference proteome</keyword>
<dbReference type="PATRIC" id="fig|1276229.3.peg.846"/>
<protein>
    <submittedName>
        <fullName evidence="1">HAD superfamily hydrolase</fullName>
    </submittedName>
</protein>
<dbReference type="GO" id="GO:0000287">
    <property type="term" value="F:magnesium ion binding"/>
    <property type="evidence" value="ECO:0007669"/>
    <property type="project" value="TreeGrafter"/>
</dbReference>
<dbReference type="AlphaFoldDB" id="R4UJV7"/>
<dbReference type="eggNOG" id="COG0561">
    <property type="taxonomic scope" value="Bacteria"/>
</dbReference>
<dbReference type="GO" id="GO:0005829">
    <property type="term" value="C:cytosol"/>
    <property type="evidence" value="ECO:0007669"/>
    <property type="project" value="TreeGrafter"/>
</dbReference>
<dbReference type="InterPro" id="IPR036412">
    <property type="entry name" value="HAD-like_sf"/>
</dbReference>
<dbReference type="KEGG" id="ssyr:SSYRP_v1c08510"/>
<dbReference type="Gene3D" id="3.40.50.1000">
    <property type="entry name" value="HAD superfamily/HAD-like"/>
    <property type="match status" value="1"/>
</dbReference>
<dbReference type="SUPFAM" id="SSF56784">
    <property type="entry name" value="HAD-like"/>
    <property type="match status" value="1"/>
</dbReference>
<dbReference type="PROSITE" id="PS01228">
    <property type="entry name" value="COF_1"/>
    <property type="match status" value="1"/>
</dbReference>
<evidence type="ECO:0000313" key="2">
    <source>
        <dbReference type="Proteomes" id="UP000013963"/>
    </source>
</evidence>
<dbReference type="RefSeq" id="WP_016341080.1">
    <property type="nucleotide sequence ID" value="NC_021284.1"/>
</dbReference>
<dbReference type="InterPro" id="IPR000150">
    <property type="entry name" value="Cof"/>
</dbReference>
<keyword evidence="1" id="KW-0378">Hydrolase</keyword>
<evidence type="ECO:0000313" key="1">
    <source>
        <dbReference type="EMBL" id="AGM26440.1"/>
    </source>
</evidence>
<gene>
    <name evidence="1" type="ORF">SSYRP_v1c08510</name>
</gene>
<dbReference type="InterPro" id="IPR006379">
    <property type="entry name" value="HAD-SF_hydro_IIB"/>
</dbReference>
<organism evidence="1 2">
    <name type="scientific">Spiroplasma syrphidicola EA-1</name>
    <dbReference type="NCBI Taxonomy" id="1276229"/>
    <lineage>
        <taxon>Bacteria</taxon>
        <taxon>Bacillati</taxon>
        <taxon>Mycoplasmatota</taxon>
        <taxon>Mollicutes</taxon>
        <taxon>Entomoplasmatales</taxon>
        <taxon>Spiroplasmataceae</taxon>
        <taxon>Spiroplasma</taxon>
    </lineage>
</organism>
<proteinExistence type="predicted"/>
<reference evidence="1 2" key="1">
    <citation type="journal article" date="2013" name="Genome Biol. Evol.">
        <title>Complete genomes of two dipteran-associated spiroplasmas provided insights into the origin, dynamics, and impacts of viral invasion in spiroplasma.</title>
        <authorList>
            <person name="Ku C."/>
            <person name="Lo W.S."/>
            <person name="Chen L.L."/>
            <person name="Kuo C.H."/>
        </authorList>
    </citation>
    <scope>NUCLEOTIDE SEQUENCE [LARGE SCALE GENOMIC DNA]</scope>
    <source>
        <strain evidence="1">EA-1</strain>
    </source>
</reference>
<dbReference type="NCBIfam" id="TIGR00099">
    <property type="entry name" value="Cof-subfamily"/>
    <property type="match status" value="1"/>
</dbReference>
<dbReference type="OrthoDB" id="9810101at2"/>